<name>A0ABQ3HEG6_9NEIS</name>
<evidence type="ECO:0000313" key="3">
    <source>
        <dbReference type="EMBL" id="GHD81179.1"/>
    </source>
</evidence>
<comment type="function">
    <text evidence="2">Antitoxin component of a type II toxin-antitoxin (TA) system.</text>
</comment>
<proteinExistence type="inferred from homology"/>
<dbReference type="PANTHER" id="PTHR33713:SF10">
    <property type="entry name" value="ANTITOXIN YAFN"/>
    <property type="match status" value="1"/>
</dbReference>
<dbReference type="InterPro" id="IPR006442">
    <property type="entry name" value="Antitoxin_Phd/YefM"/>
</dbReference>
<dbReference type="RefSeq" id="WP_189354509.1">
    <property type="nucleotide sequence ID" value="NZ_BMYP01000046.1"/>
</dbReference>
<dbReference type="SUPFAM" id="SSF143120">
    <property type="entry name" value="YefM-like"/>
    <property type="match status" value="1"/>
</dbReference>
<keyword evidence="4" id="KW-1185">Reference proteome</keyword>
<sequence>MQTILADLAVSMSEFKKNPSSILREAQHRPVAVLNHNKTAFYMVTPELFQAMVEELAERDLYRTILSRLAEKTQAIEVDVEVI</sequence>
<dbReference type="Proteomes" id="UP000662678">
    <property type="component" value="Unassembled WGS sequence"/>
</dbReference>
<comment type="caution">
    <text evidence="3">The sequence shown here is derived from an EMBL/GenBank/DDBJ whole genome shotgun (WGS) entry which is preliminary data.</text>
</comment>
<evidence type="ECO:0000256" key="1">
    <source>
        <dbReference type="ARBA" id="ARBA00009981"/>
    </source>
</evidence>
<protein>
    <recommendedName>
        <fullName evidence="2">Antitoxin</fullName>
    </recommendedName>
</protein>
<dbReference type="InterPro" id="IPR036165">
    <property type="entry name" value="YefM-like_sf"/>
</dbReference>
<reference evidence="4" key="1">
    <citation type="journal article" date="2019" name="Int. J. Syst. Evol. Microbiol.">
        <title>The Global Catalogue of Microorganisms (GCM) 10K type strain sequencing project: providing services to taxonomists for standard genome sequencing and annotation.</title>
        <authorList>
            <consortium name="The Broad Institute Genomics Platform"/>
            <consortium name="The Broad Institute Genome Sequencing Center for Infectious Disease"/>
            <person name="Wu L."/>
            <person name="Ma J."/>
        </authorList>
    </citation>
    <scope>NUCLEOTIDE SEQUENCE [LARGE SCALE GENOMIC DNA]</scope>
    <source>
        <strain evidence="4">KCTC 23713</strain>
    </source>
</reference>
<gene>
    <name evidence="3" type="ORF">GCM10011419_26750</name>
</gene>
<dbReference type="PANTHER" id="PTHR33713">
    <property type="entry name" value="ANTITOXIN YAFN-RELATED"/>
    <property type="match status" value="1"/>
</dbReference>
<evidence type="ECO:0000313" key="4">
    <source>
        <dbReference type="Proteomes" id="UP000662678"/>
    </source>
</evidence>
<dbReference type="InterPro" id="IPR051405">
    <property type="entry name" value="phD/YefM_antitoxin"/>
</dbReference>
<dbReference type="EMBL" id="BMYP01000046">
    <property type="protein sequence ID" value="GHD81179.1"/>
    <property type="molecule type" value="Genomic_DNA"/>
</dbReference>
<evidence type="ECO:0000256" key="2">
    <source>
        <dbReference type="RuleBase" id="RU362080"/>
    </source>
</evidence>
<dbReference type="Pfam" id="PF02604">
    <property type="entry name" value="PhdYeFM_antitox"/>
    <property type="match status" value="1"/>
</dbReference>
<accession>A0ABQ3HEG6</accession>
<comment type="similarity">
    <text evidence="1 2">Belongs to the phD/YefM antitoxin family.</text>
</comment>
<organism evidence="3 4">
    <name type="scientific">Vogesella fluminis</name>
    <dbReference type="NCBI Taxonomy" id="1069161"/>
    <lineage>
        <taxon>Bacteria</taxon>
        <taxon>Pseudomonadati</taxon>
        <taxon>Pseudomonadota</taxon>
        <taxon>Betaproteobacteria</taxon>
        <taxon>Neisseriales</taxon>
        <taxon>Chromobacteriaceae</taxon>
        <taxon>Vogesella</taxon>
    </lineage>
</organism>